<dbReference type="RefSeq" id="WP_144201864.1">
    <property type="nucleotide sequence ID" value="NZ_CAJPVH010000083.1"/>
</dbReference>
<dbReference type="Proteomes" id="UP000318943">
    <property type="component" value="Unassembled WGS sequence"/>
</dbReference>
<keyword evidence="1" id="KW-0812">Transmembrane</keyword>
<organism evidence="3 5">
    <name type="scientific">Cupriavidus campinensis</name>
    <dbReference type="NCBI Taxonomy" id="151783"/>
    <lineage>
        <taxon>Bacteria</taxon>
        <taxon>Pseudomonadati</taxon>
        <taxon>Pseudomonadota</taxon>
        <taxon>Betaproteobacteria</taxon>
        <taxon>Burkholderiales</taxon>
        <taxon>Burkholderiaceae</taxon>
        <taxon>Cupriavidus</taxon>
    </lineage>
</organism>
<dbReference type="EMBL" id="CP097330">
    <property type="protein sequence ID" value="URF03083.1"/>
    <property type="molecule type" value="Genomic_DNA"/>
</dbReference>
<dbReference type="KEGG" id="ccam:M5D45_11030"/>
<proteinExistence type="predicted"/>
<evidence type="ECO:0000313" key="5">
    <source>
        <dbReference type="Proteomes" id="UP001056132"/>
    </source>
</evidence>
<reference evidence="3" key="2">
    <citation type="journal article" date="2022" name="Microbiol. Resour. Announc.">
        <title>Genome Sequence of Cupriavidus campinensis Strain G5, a Member of a Bacterial Consortium Capable of Polyethylene Degradation.</title>
        <authorList>
            <person name="Schneider B."/>
            <person name="Pfeiffer F."/>
            <person name="Dyall-Smith M."/>
            <person name="Kunte H.J."/>
        </authorList>
    </citation>
    <scope>NUCLEOTIDE SEQUENCE</scope>
    <source>
        <strain evidence="3">G5</strain>
    </source>
</reference>
<sequence length="66" mass="7999">MSIFLGYFIWGLILAAPLAFVIWRFDLLRWFPQWTAPRPRRTVRLPPQLHGMVIRGKRRPDREPQR</sequence>
<keyword evidence="4" id="KW-1185">Reference proteome</keyword>
<name>A0AAE9HYI2_9BURK</name>
<dbReference type="AlphaFoldDB" id="A0AAE9HYI2"/>
<evidence type="ECO:0008006" key="6">
    <source>
        <dbReference type="Google" id="ProtNLM"/>
    </source>
</evidence>
<keyword evidence="1" id="KW-0472">Membrane</keyword>
<feature type="transmembrane region" description="Helical" evidence="1">
    <location>
        <begin position="6"/>
        <end position="25"/>
    </location>
</feature>
<accession>A0AAE9HYI2</accession>
<evidence type="ECO:0000313" key="4">
    <source>
        <dbReference type="Proteomes" id="UP000318943"/>
    </source>
</evidence>
<evidence type="ECO:0000313" key="2">
    <source>
        <dbReference type="EMBL" id="TSP10114.1"/>
    </source>
</evidence>
<protein>
    <recommendedName>
        <fullName evidence="6">Cellulose biosynthesis protein BcsF</fullName>
    </recommendedName>
</protein>
<evidence type="ECO:0000256" key="1">
    <source>
        <dbReference type="SAM" id="Phobius"/>
    </source>
</evidence>
<dbReference type="Proteomes" id="UP001056132">
    <property type="component" value="Chromosome 1"/>
</dbReference>
<keyword evidence="1" id="KW-1133">Transmembrane helix</keyword>
<gene>
    <name evidence="2" type="ORF">FGG12_24425</name>
    <name evidence="3" type="ORF">M5D45_11030</name>
</gene>
<reference evidence="3" key="3">
    <citation type="submission" date="2022-05" db="EMBL/GenBank/DDBJ databases">
        <authorList>
            <person name="Kunte H.-J."/>
        </authorList>
    </citation>
    <scope>NUCLEOTIDE SEQUENCE</scope>
    <source>
        <strain evidence="3">G5</strain>
    </source>
</reference>
<reference evidence="2 4" key="1">
    <citation type="submission" date="2019-05" db="EMBL/GenBank/DDBJ databases">
        <title>Whole genome sequence analysis of Cupriavidus campinensis S14E4C strain.</title>
        <authorList>
            <person name="Abbaszade G."/>
            <person name="Szabo A."/>
            <person name="Toumi M."/>
            <person name="Toth E."/>
        </authorList>
    </citation>
    <scope>NUCLEOTIDE SEQUENCE [LARGE SCALE GENOMIC DNA]</scope>
    <source>
        <strain evidence="2 4">S14E4C</strain>
    </source>
</reference>
<dbReference type="EMBL" id="VCIZ01000018">
    <property type="protein sequence ID" value="TSP10114.1"/>
    <property type="molecule type" value="Genomic_DNA"/>
</dbReference>
<evidence type="ECO:0000313" key="3">
    <source>
        <dbReference type="EMBL" id="URF03083.1"/>
    </source>
</evidence>